<reference evidence="2 3" key="1">
    <citation type="submission" date="2020-10" db="EMBL/GenBank/DDBJ databases">
        <title>Streptomyces chromofuscus complate genome analysis.</title>
        <authorList>
            <person name="Anwar N."/>
        </authorList>
    </citation>
    <scope>NUCLEOTIDE SEQUENCE [LARGE SCALE GENOMIC DNA]</scope>
    <source>
        <strain evidence="2 3">DSM 40273</strain>
    </source>
</reference>
<keyword evidence="3" id="KW-1185">Reference proteome</keyword>
<keyword evidence="1" id="KW-0732">Signal</keyword>
<evidence type="ECO:0000313" key="3">
    <source>
        <dbReference type="Proteomes" id="UP000594008"/>
    </source>
</evidence>
<dbReference type="InterPro" id="IPR013517">
    <property type="entry name" value="FG-GAP"/>
</dbReference>
<dbReference type="PANTHER" id="PTHR46580:SF4">
    <property type="entry name" value="ATP_GTP-BINDING PROTEIN"/>
    <property type="match status" value="1"/>
</dbReference>
<accession>A0A7M2TIB6</accession>
<protein>
    <submittedName>
        <fullName evidence="2">VCBS repeat-containing protein</fullName>
    </submittedName>
</protein>
<dbReference type="InterPro" id="IPR028994">
    <property type="entry name" value="Integrin_alpha_N"/>
</dbReference>
<dbReference type="Proteomes" id="UP000594008">
    <property type="component" value="Chromosome"/>
</dbReference>
<evidence type="ECO:0000313" key="2">
    <source>
        <dbReference type="EMBL" id="QOV47675.1"/>
    </source>
</evidence>
<evidence type="ECO:0000256" key="1">
    <source>
        <dbReference type="ARBA" id="ARBA00022729"/>
    </source>
</evidence>
<gene>
    <name evidence="2" type="ORF">IPT68_19335</name>
</gene>
<name>A0A7M2TIB6_STRCW</name>
<dbReference type="KEGG" id="schf:IPT68_19335"/>
<dbReference type="PANTHER" id="PTHR46580">
    <property type="entry name" value="SENSOR KINASE-RELATED"/>
    <property type="match status" value="1"/>
</dbReference>
<proteinExistence type="predicted"/>
<sequence>MVPAALRGKKLTVAVTARKSGWQSTTAESSARVIAAAPRDHAGAGSVPDGVGDLLTLNSTGTLSFQHGSGTGVFSGRTSGSGWSTSIKAVPFGDVNGDRCNDVLVRMADGSLRAYRPGCGKAVTPSTPYVSLGTGWNQYNVLTSPGDITGDGRADLITRNSSTGAVYLHKGTSDGKLAARVKLYDNWKGYKKIVGVGDLNGDGHGDLLAQDASNELWRYNGTATGKFVARVKVYDNWGTAYNVVVGVGDITRDGKADLVSRDTSGNLWRSSGNGRGSFSARVKIATGWQGYKALF</sequence>
<dbReference type="EMBL" id="CP063374">
    <property type="protein sequence ID" value="QOV47675.1"/>
    <property type="molecule type" value="Genomic_DNA"/>
</dbReference>
<dbReference type="SUPFAM" id="SSF69318">
    <property type="entry name" value="Integrin alpha N-terminal domain"/>
    <property type="match status" value="1"/>
</dbReference>
<dbReference type="Pfam" id="PF13517">
    <property type="entry name" value="FG-GAP_3"/>
    <property type="match status" value="1"/>
</dbReference>
<dbReference type="Gene3D" id="2.130.10.130">
    <property type="entry name" value="Integrin alpha, N-terminal"/>
    <property type="match status" value="1"/>
</dbReference>
<organism evidence="2 3">
    <name type="scientific">Streptomyces chromofuscus</name>
    <dbReference type="NCBI Taxonomy" id="42881"/>
    <lineage>
        <taxon>Bacteria</taxon>
        <taxon>Bacillati</taxon>
        <taxon>Actinomycetota</taxon>
        <taxon>Actinomycetes</taxon>
        <taxon>Kitasatosporales</taxon>
        <taxon>Streptomycetaceae</taxon>
        <taxon>Streptomyces</taxon>
    </lineage>
</organism>
<dbReference type="AlphaFoldDB" id="A0A7M2TIB6"/>